<gene>
    <name evidence="2" type="ORF">GSPATT00008033001</name>
</gene>
<dbReference type="OMA" id="CEYDQKQ"/>
<dbReference type="AlphaFoldDB" id="A0CL19"/>
<dbReference type="HOGENOM" id="CLU_603419_0_0_1"/>
<reference evidence="2 3" key="1">
    <citation type="journal article" date="2006" name="Nature">
        <title>Global trends of whole-genome duplications revealed by the ciliate Paramecium tetraurelia.</title>
        <authorList>
            <consortium name="Genoscope"/>
            <person name="Aury J.-M."/>
            <person name="Jaillon O."/>
            <person name="Duret L."/>
            <person name="Noel B."/>
            <person name="Jubin C."/>
            <person name="Porcel B.M."/>
            <person name="Segurens B."/>
            <person name="Daubin V."/>
            <person name="Anthouard V."/>
            <person name="Aiach N."/>
            <person name="Arnaiz O."/>
            <person name="Billaut A."/>
            <person name="Beisson J."/>
            <person name="Blanc I."/>
            <person name="Bouhouche K."/>
            <person name="Camara F."/>
            <person name="Duharcourt S."/>
            <person name="Guigo R."/>
            <person name="Gogendeau D."/>
            <person name="Katinka M."/>
            <person name="Keller A.-M."/>
            <person name="Kissmehl R."/>
            <person name="Klotz C."/>
            <person name="Koll F."/>
            <person name="Le Moue A."/>
            <person name="Lepere C."/>
            <person name="Malinsky S."/>
            <person name="Nowacki M."/>
            <person name="Nowak J.K."/>
            <person name="Plattner H."/>
            <person name="Poulain J."/>
            <person name="Ruiz F."/>
            <person name="Serrano V."/>
            <person name="Zagulski M."/>
            <person name="Dessen P."/>
            <person name="Betermier M."/>
            <person name="Weissenbach J."/>
            <person name="Scarpelli C."/>
            <person name="Schachter V."/>
            <person name="Sperling L."/>
            <person name="Meyer E."/>
            <person name="Cohen J."/>
            <person name="Wincker P."/>
        </authorList>
    </citation>
    <scope>NUCLEOTIDE SEQUENCE [LARGE SCALE GENOMIC DNA]</scope>
    <source>
        <strain evidence="2 3">Stock d4-2</strain>
    </source>
</reference>
<dbReference type="SUPFAM" id="SSF49899">
    <property type="entry name" value="Concanavalin A-like lectins/glucanases"/>
    <property type="match status" value="1"/>
</dbReference>
<dbReference type="eggNOG" id="ENOG502SQ0N">
    <property type="taxonomic scope" value="Eukaryota"/>
</dbReference>
<dbReference type="EMBL" id="CT868097">
    <property type="protein sequence ID" value="CAK71486.1"/>
    <property type="molecule type" value="Genomic_DNA"/>
</dbReference>
<name>A0CL19_PARTE</name>
<organism evidence="2 3">
    <name type="scientific">Paramecium tetraurelia</name>
    <dbReference type="NCBI Taxonomy" id="5888"/>
    <lineage>
        <taxon>Eukaryota</taxon>
        <taxon>Sar</taxon>
        <taxon>Alveolata</taxon>
        <taxon>Ciliophora</taxon>
        <taxon>Intramacronucleata</taxon>
        <taxon>Oligohymenophorea</taxon>
        <taxon>Peniculida</taxon>
        <taxon>Parameciidae</taxon>
        <taxon>Paramecium</taxon>
    </lineage>
</organism>
<dbReference type="InterPro" id="IPR043136">
    <property type="entry name" value="B30.2/SPRY_sf"/>
</dbReference>
<evidence type="ECO:0000259" key="1">
    <source>
        <dbReference type="Pfam" id="PF00622"/>
    </source>
</evidence>
<dbReference type="OrthoDB" id="288980at2759"/>
<dbReference type="InterPro" id="IPR003877">
    <property type="entry name" value="SPRY_dom"/>
</dbReference>
<dbReference type="KEGG" id="ptm:GSPATT00008033001"/>
<proteinExistence type="predicted"/>
<keyword evidence="3" id="KW-1185">Reference proteome</keyword>
<dbReference type="Pfam" id="PF00622">
    <property type="entry name" value="SPRY"/>
    <property type="match status" value="1"/>
</dbReference>
<dbReference type="Gene3D" id="2.60.120.920">
    <property type="match status" value="1"/>
</dbReference>
<dbReference type="GeneID" id="5024668"/>
<feature type="domain" description="SPRY" evidence="1">
    <location>
        <begin position="301"/>
        <end position="409"/>
    </location>
</feature>
<dbReference type="Proteomes" id="UP000000600">
    <property type="component" value="Unassembled WGS sequence"/>
</dbReference>
<evidence type="ECO:0000313" key="3">
    <source>
        <dbReference type="Proteomes" id="UP000000600"/>
    </source>
</evidence>
<sequence>MKQLMLNMVKTYKQMNKPDDKQNIKKYGSIQYPECSLGGNHSGEILSLICLEKECQQNQILCCCICQEEFHKGHQLKPLKLLLCEYDQKQREFQSVTLKQSEKDLLVKKINEQEIISLEQTRDLQQQIVQKLNKIQDHQKQFFENLRKLVKLREIDNGNTSLVIENILNNQENSQLFGKFVKELLDALIIQELPDQDLGYEELNKAFDFHIKDQSDCIRQLEKQIFIGVQQQIEFLMQKTSKSVVQQSYQFQFLPNNKHHQVDIVEPKIVKASQSTHGYKFAVMNPSLDKNKVTVFGFKLNNVHSSNWLAVGACHLSVVQSKQFGFAFQSLGHGGYLVSSNGGAWSSTTANQNNVVKCFKFAKGDVIVCTYDPKNETLTFKKQKTKTIFKLDVPKSDNDLHPCVLFYYALDEVEFMSSDAINKLNPSDAINILNPSDTINGL</sequence>
<dbReference type="RefSeq" id="XP_001438883.1">
    <property type="nucleotide sequence ID" value="XM_001438846.1"/>
</dbReference>
<accession>A0CL19</accession>
<dbReference type="InterPro" id="IPR013320">
    <property type="entry name" value="ConA-like_dom_sf"/>
</dbReference>
<protein>
    <recommendedName>
        <fullName evidence="1">SPRY domain-containing protein</fullName>
    </recommendedName>
</protein>
<dbReference type="InParanoid" id="A0CL19"/>
<evidence type="ECO:0000313" key="2">
    <source>
        <dbReference type="EMBL" id="CAK71486.1"/>
    </source>
</evidence>